<evidence type="ECO:0000313" key="2">
    <source>
        <dbReference type="EMBL" id="MDI6452935.1"/>
    </source>
</evidence>
<keyword evidence="1" id="KW-1133">Transmembrane helix</keyword>
<protein>
    <submittedName>
        <fullName evidence="2">Uncharacterized protein</fullName>
    </submittedName>
</protein>
<keyword evidence="1" id="KW-0472">Membrane</keyword>
<dbReference type="EMBL" id="JASCXW010000013">
    <property type="protein sequence ID" value="MDI6452935.1"/>
    <property type="molecule type" value="Genomic_DNA"/>
</dbReference>
<gene>
    <name evidence="2" type="ORF">QJ521_05110</name>
</gene>
<proteinExistence type="predicted"/>
<keyword evidence="3" id="KW-1185">Reference proteome</keyword>
<keyword evidence="1" id="KW-0812">Transmembrane</keyword>
<evidence type="ECO:0000313" key="3">
    <source>
        <dbReference type="Proteomes" id="UP001431532"/>
    </source>
</evidence>
<dbReference type="Proteomes" id="UP001431532">
    <property type="component" value="Unassembled WGS sequence"/>
</dbReference>
<reference evidence="2" key="1">
    <citation type="submission" date="2023-05" db="EMBL/GenBank/DDBJ databases">
        <title>Mariniplasma microaerophilum sp. nov., a novel anaerobic mollicute isolated from terrestrial mud volcano, Taman Peninsula, Russia.</title>
        <authorList>
            <person name="Khomyakova M.A."/>
            <person name="Merkel A.Y."/>
            <person name="Slobodkin A.I."/>
        </authorList>
    </citation>
    <scope>NUCLEOTIDE SEQUENCE</scope>
    <source>
        <strain evidence="2">M4Ah</strain>
    </source>
</reference>
<feature type="transmembrane region" description="Helical" evidence="1">
    <location>
        <begin position="13"/>
        <end position="35"/>
    </location>
</feature>
<feature type="transmembrane region" description="Helical" evidence="1">
    <location>
        <begin position="41"/>
        <end position="59"/>
    </location>
</feature>
<sequence length="172" mass="20319">MITERLKQENKKLVFKFVVFLSIIAAVLTVILLLLKEITNEMIALSALIILCIVIIFTLRISRNLKKFYDYTYKVISLDHKVPYPRSFTRGMPFILIDGKKAYAYKKRIVPSCFIEFQEGKVSYLVKELQEPHMNNEYKLLYLHENKFALISDINNHRYLTNVNNLEAYDQF</sequence>
<name>A0AAW6U7M7_9MOLU</name>
<comment type="caution">
    <text evidence="2">The sequence shown here is derived from an EMBL/GenBank/DDBJ whole genome shotgun (WGS) entry which is preliminary data.</text>
</comment>
<organism evidence="2 3">
    <name type="scientific">Peloplasma aerotolerans</name>
    <dbReference type="NCBI Taxonomy" id="3044389"/>
    <lineage>
        <taxon>Bacteria</taxon>
        <taxon>Bacillati</taxon>
        <taxon>Mycoplasmatota</taxon>
        <taxon>Mollicutes</taxon>
        <taxon>Acholeplasmatales</taxon>
        <taxon>Acholeplasmataceae</taxon>
        <taxon>Peloplasma</taxon>
    </lineage>
</organism>
<dbReference type="RefSeq" id="WP_282839361.1">
    <property type="nucleotide sequence ID" value="NZ_JASCXW010000013.1"/>
</dbReference>
<evidence type="ECO:0000256" key="1">
    <source>
        <dbReference type="SAM" id="Phobius"/>
    </source>
</evidence>
<dbReference type="AlphaFoldDB" id="A0AAW6U7M7"/>
<accession>A0AAW6U7M7</accession>